<feature type="compositionally biased region" description="Basic residues" evidence="1">
    <location>
        <begin position="243"/>
        <end position="257"/>
    </location>
</feature>
<keyword evidence="2" id="KW-1133">Transmembrane helix</keyword>
<feature type="transmembrane region" description="Helical" evidence="2">
    <location>
        <begin position="182"/>
        <end position="206"/>
    </location>
</feature>
<reference evidence="3" key="1">
    <citation type="submission" date="2016-11" db="UniProtKB">
        <authorList>
            <consortium name="WormBaseParasite"/>
        </authorList>
    </citation>
    <scope>IDENTIFICATION</scope>
    <source>
        <strain evidence="3">pt0022</strain>
    </source>
</reference>
<protein>
    <submittedName>
        <fullName evidence="3">Uncharacterized protein</fullName>
    </submittedName>
</protein>
<dbReference type="AlphaFoldDB" id="A0A1I8ENS4"/>
<organism evidence="3">
    <name type="scientific">Wuchereria bancrofti</name>
    <dbReference type="NCBI Taxonomy" id="6293"/>
    <lineage>
        <taxon>Eukaryota</taxon>
        <taxon>Metazoa</taxon>
        <taxon>Ecdysozoa</taxon>
        <taxon>Nematoda</taxon>
        <taxon>Chromadorea</taxon>
        <taxon>Rhabditida</taxon>
        <taxon>Spirurina</taxon>
        <taxon>Spiruromorpha</taxon>
        <taxon>Filarioidea</taxon>
        <taxon>Onchocercidae</taxon>
        <taxon>Wuchereria</taxon>
    </lineage>
</organism>
<keyword evidence="2" id="KW-0812">Transmembrane</keyword>
<evidence type="ECO:0000313" key="3">
    <source>
        <dbReference type="WBParaSite" id="maker-PairedContig_36-snap-gene-0.19-mRNA-1"/>
    </source>
</evidence>
<evidence type="ECO:0000256" key="1">
    <source>
        <dbReference type="SAM" id="MobiDB-lite"/>
    </source>
</evidence>
<keyword evidence="2" id="KW-0472">Membrane</keyword>
<proteinExistence type="predicted"/>
<feature type="region of interest" description="Disordered" evidence="1">
    <location>
        <begin position="237"/>
        <end position="257"/>
    </location>
</feature>
<dbReference type="WBParaSite" id="maker-PairedContig_36-snap-gene-0.19-mRNA-1">
    <property type="protein sequence ID" value="maker-PairedContig_36-snap-gene-0.19-mRNA-1"/>
    <property type="gene ID" value="maker-PairedContig_36-snap-gene-0.19"/>
</dbReference>
<accession>A0A1I8ENS4</accession>
<sequence>MSTEKRMLVGMRLHMIIAIVLLLMQLIRSNQIISRHHLSLFIEQHWYNNISLIYRLNDCKYSRVKLQVSEKIFIIVSRSDWCNEVIKMIFGTSAKAIQNRSDIIEWVIPYDYSKLISWRSGCYDNAYFDNAIKIDNELARVDVRCDKRRLRVWPHIRKRFVQKNKQKYHSFAVSIYGSGEKLFTITVGALLYVIFGMCFLVTNLGYLSGIYTVHSATIISEVKMRIINLNHRGQEMLNEKKGTTKQKGKRIQSIKRQ</sequence>
<name>A0A1I8ENS4_WUCBA</name>
<evidence type="ECO:0000256" key="2">
    <source>
        <dbReference type="SAM" id="Phobius"/>
    </source>
</evidence>